<dbReference type="InterPro" id="IPR050410">
    <property type="entry name" value="CCR4/nocturin_mRNA_transcr"/>
</dbReference>
<evidence type="ECO:0000259" key="2">
    <source>
        <dbReference type="Pfam" id="PF03372"/>
    </source>
</evidence>
<dbReference type="PANTHER" id="PTHR12121">
    <property type="entry name" value="CARBON CATABOLITE REPRESSOR PROTEIN 4"/>
    <property type="match status" value="1"/>
</dbReference>
<feature type="domain" description="Endonuclease/exonuclease/phosphatase" evidence="2">
    <location>
        <begin position="25"/>
        <end position="266"/>
    </location>
</feature>
<dbReference type="Pfam" id="PF03372">
    <property type="entry name" value="Exo_endo_phos"/>
    <property type="match status" value="1"/>
</dbReference>
<dbReference type="AlphaFoldDB" id="A0AA37SMP2"/>
<dbReference type="GO" id="GO:0004519">
    <property type="term" value="F:endonuclease activity"/>
    <property type="evidence" value="ECO:0007669"/>
    <property type="project" value="UniProtKB-KW"/>
</dbReference>
<keyword evidence="3" id="KW-0540">Nuclease</keyword>
<keyword evidence="3" id="KW-0255">Endonuclease</keyword>
<comment type="caution">
    <text evidence="3">The sequence shown here is derived from an EMBL/GenBank/DDBJ whole genome shotgun (WGS) entry which is preliminary data.</text>
</comment>
<dbReference type="InterPro" id="IPR036691">
    <property type="entry name" value="Endo/exonu/phosph_ase_sf"/>
</dbReference>
<feature type="signal peptide" evidence="1">
    <location>
        <begin position="1"/>
        <end position="18"/>
    </location>
</feature>
<proteinExistence type="predicted"/>
<dbReference type="GO" id="GO:0000175">
    <property type="term" value="F:3'-5'-RNA exonuclease activity"/>
    <property type="evidence" value="ECO:0007669"/>
    <property type="project" value="TreeGrafter"/>
</dbReference>
<dbReference type="RefSeq" id="WP_235292549.1">
    <property type="nucleotide sequence ID" value="NZ_BSOH01000001.1"/>
</dbReference>
<sequence>MKLLITLLALCVTLPINAQKTYKAISYNIRWNNIADDLDQWDNRKEAIGNFLEEEKPDFVGMQEVLEDQLFFLNKYLVYYTHIGVGRDDGIKKGEFCPIFYDAVKWQILENETIWLSETPGNASRGWDAACNRVVTYGLFVNIESGDTLSVFNTHFDHKGETAREESVSLLQSFVETKSKNRDYIVLGDFNLTPVTTLYRSLTNVFKDTREVANHRYEEHSGTFNDFELEGEFSRRIDYIFTKPSMDVLLYDCPDLRIDGRHLSDHFPIVVIFRSIKNTD</sequence>
<gene>
    <name evidence="3" type="ORF">GCM10007940_02660</name>
</gene>
<reference evidence="3" key="1">
    <citation type="journal article" date="2014" name="Int. J. Syst. Evol. Microbiol.">
        <title>Complete genome sequence of Corynebacterium casei LMG S-19264T (=DSM 44701T), isolated from a smear-ripened cheese.</title>
        <authorList>
            <consortium name="US DOE Joint Genome Institute (JGI-PGF)"/>
            <person name="Walter F."/>
            <person name="Albersmeier A."/>
            <person name="Kalinowski J."/>
            <person name="Ruckert C."/>
        </authorList>
    </citation>
    <scope>NUCLEOTIDE SEQUENCE</scope>
    <source>
        <strain evidence="3">NBRC 108769</strain>
    </source>
</reference>
<dbReference type="Proteomes" id="UP001156666">
    <property type="component" value="Unassembled WGS sequence"/>
</dbReference>
<dbReference type="Gene3D" id="3.60.10.10">
    <property type="entry name" value="Endonuclease/exonuclease/phosphatase"/>
    <property type="match status" value="1"/>
</dbReference>
<protein>
    <submittedName>
        <fullName evidence="3">Endonuclease</fullName>
    </submittedName>
</protein>
<evidence type="ECO:0000313" key="3">
    <source>
        <dbReference type="EMBL" id="GLR15651.1"/>
    </source>
</evidence>
<dbReference type="EMBL" id="BSOH01000001">
    <property type="protein sequence ID" value="GLR15651.1"/>
    <property type="molecule type" value="Genomic_DNA"/>
</dbReference>
<keyword evidence="1" id="KW-0732">Signal</keyword>
<dbReference type="PANTHER" id="PTHR12121:SF36">
    <property type="entry name" value="ENDONUCLEASE_EXONUCLEASE_PHOSPHATASE DOMAIN-CONTAINING PROTEIN"/>
    <property type="match status" value="1"/>
</dbReference>
<accession>A0AA37SMP2</accession>
<keyword evidence="3" id="KW-0378">Hydrolase</keyword>
<name>A0AA37SMP2_9BACT</name>
<dbReference type="CDD" id="cd09083">
    <property type="entry name" value="EEP-1"/>
    <property type="match status" value="1"/>
</dbReference>
<dbReference type="SUPFAM" id="SSF56219">
    <property type="entry name" value="DNase I-like"/>
    <property type="match status" value="1"/>
</dbReference>
<keyword evidence="4" id="KW-1185">Reference proteome</keyword>
<feature type="chain" id="PRO_5041363706" evidence="1">
    <location>
        <begin position="19"/>
        <end position="280"/>
    </location>
</feature>
<dbReference type="InterPro" id="IPR005135">
    <property type="entry name" value="Endo/exonuclease/phosphatase"/>
</dbReference>
<evidence type="ECO:0000313" key="4">
    <source>
        <dbReference type="Proteomes" id="UP001156666"/>
    </source>
</evidence>
<evidence type="ECO:0000256" key="1">
    <source>
        <dbReference type="SAM" id="SignalP"/>
    </source>
</evidence>
<organism evidence="3 4">
    <name type="scientific">Portibacter lacus</name>
    <dbReference type="NCBI Taxonomy" id="1099794"/>
    <lineage>
        <taxon>Bacteria</taxon>
        <taxon>Pseudomonadati</taxon>
        <taxon>Bacteroidota</taxon>
        <taxon>Saprospiria</taxon>
        <taxon>Saprospirales</taxon>
        <taxon>Haliscomenobacteraceae</taxon>
        <taxon>Portibacter</taxon>
    </lineage>
</organism>
<reference evidence="3" key="2">
    <citation type="submission" date="2023-01" db="EMBL/GenBank/DDBJ databases">
        <title>Draft genome sequence of Portibacter lacus strain NBRC 108769.</title>
        <authorList>
            <person name="Sun Q."/>
            <person name="Mori K."/>
        </authorList>
    </citation>
    <scope>NUCLEOTIDE SEQUENCE</scope>
    <source>
        <strain evidence="3">NBRC 108769</strain>
    </source>
</reference>